<feature type="domain" description="CCHC-type" evidence="3">
    <location>
        <begin position="140"/>
        <end position="155"/>
    </location>
</feature>
<dbReference type="InterPro" id="IPR001878">
    <property type="entry name" value="Znf_CCHC"/>
</dbReference>
<sequence>MSEARATGVVKWFNDSKGFGFISPKEGGEDLFVHQSAIQSEGYRSLTEGDLVEYEIELGVNERTKAVNVTGPNGSSLQGRKESYGRSGRGGGGGGGFGGNWRGGDRRNGGGGGGCYNCGDPGHMARDCNKGNTGGGGGGCYSCGEVGHMARDCPNGNNVGGGGGGGVGGGRACYNCGGYGHMARDCNEISGGGNGGGGGGGACYTCGEVGHMARDCRNGGSSGGGGRFGGGGGGAAGGRSGCFNCGKARTFCQRVPGRILNKEKEKSNSTYSLLLSNLMGYT</sequence>
<dbReference type="SUPFAM" id="SSF50249">
    <property type="entry name" value="Nucleic acid-binding proteins"/>
    <property type="match status" value="1"/>
</dbReference>
<feature type="region of interest" description="Disordered" evidence="2">
    <location>
        <begin position="67"/>
        <end position="103"/>
    </location>
</feature>
<evidence type="ECO:0000256" key="1">
    <source>
        <dbReference type="PROSITE-ProRule" id="PRU00047"/>
    </source>
</evidence>
<evidence type="ECO:0000259" key="4">
    <source>
        <dbReference type="PROSITE" id="PS51857"/>
    </source>
</evidence>
<feature type="domain" description="CCHC-type" evidence="3">
    <location>
        <begin position="203"/>
        <end position="218"/>
    </location>
</feature>
<dbReference type="PANTHER" id="PTHR46565:SF20">
    <property type="entry name" value="COLD SHOCK DOMAIN-CONTAINING PROTEIN 4"/>
    <property type="match status" value="1"/>
</dbReference>
<dbReference type="InterPro" id="IPR019844">
    <property type="entry name" value="CSD_CS"/>
</dbReference>
<evidence type="ECO:0000256" key="2">
    <source>
        <dbReference type="SAM" id="MobiDB-lite"/>
    </source>
</evidence>
<dbReference type="PANTHER" id="PTHR46565">
    <property type="entry name" value="COLD SHOCK DOMAIN PROTEIN 2"/>
    <property type="match status" value="1"/>
</dbReference>
<feature type="domain" description="CCHC-type" evidence="3">
    <location>
        <begin position="115"/>
        <end position="128"/>
    </location>
</feature>
<dbReference type="InterPro" id="IPR002059">
    <property type="entry name" value="CSP_DNA-bd"/>
</dbReference>
<feature type="compositionally biased region" description="Gly residues" evidence="2">
    <location>
        <begin position="87"/>
        <end position="102"/>
    </location>
</feature>
<reference evidence="5" key="1">
    <citation type="submission" date="2018-02" db="EMBL/GenBank/DDBJ databases">
        <authorList>
            <person name="Cohen D.B."/>
            <person name="Kent A.D."/>
        </authorList>
    </citation>
    <scope>NUCLEOTIDE SEQUENCE</scope>
</reference>
<dbReference type="PROSITE" id="PS51857">
    <property type="entry name" value="CSD_2"/>
    <property type="match status" value="1"/>
</dbReference>
<dbReference type="InterPro" id="IPR012340">
    <property type="entry name" value="NA-bd_OB-fold"/>
</dbReference>
<dbReference type="Pfam" id="PF00098">
    <property type="entry name" value="zf-CCHC"/>
    <property type="match status" value="4"/>
</dbReference>
<organism evidence="5">
    <name type="scientific">Fagus sylvatica</name>
    <name type="common">Beechnut</name>
    <dbReference type="NCBI Taxonomy" id="28930"/>
    <lineage>
        <taxon>Eukaryota</taxon>
        <taxon>Viridiplantae</taxon>
        <taxon>Streptophyta</taxon>
        <taxon>Embryophyta</taxon>
        <taxon>Tracheophyta</taxon>
        <taxon>Spermatophyta</taxon>
        <taxon>Magnoliopsida</taxon>
        <taxon>eudicotyledons</taxon>
        <taxon>Gunneridae</taxon>
        <taxon>Pentapetalae</taxon>
        <taxon>rosids</taxon>
        <taxon>fabids</taxon>
        <taxon>Fagales</taxon>
        <taxon>Fagaceae</taxon>
        <taxon>Fagus</taxon>
    </lineage>
</organism>
<name>A0A2N9IBX3_FAGSY</name>
<dbReference type="PROSITE" id="PS50158">
    <property type="entry name" value="ZF_CCHC"/>
    <property type="match status" value="4"/>
</dbReference>
<keyword evidence="1" id="KW-0862">Zinc</keyword>
<evidence type="ECO:0000313" key="5">
    <source>
        <dbReference type="EMBL" id="SPD21918.1"/>
    </source>
</evidence>
<dbReference type="SMART" id="SM00343">
    <property type="entry name" value="ZnF_C2HC"/>
    <property type="match status" value="4"/>
</dbReference>
<keyword evidence="1" id="KW-0479">Metal-binding</keyword>
<dbReference type="EMBL" id="OIVN01005323">
    <property type="protein sequence ID" value="SPD21918.1"/>
    <property type="molecule type" value="Genomic_DNA"/>
</dbReference>
<feature type="domain" description="CCHC-type" evidence="3">
    <location>
        <begin position="173"/>
        <end position="188"/>
    </location>
</feature>
<proteinExistence type="predicted"/>
<dbReference type="AlphaFoldDB" id="A0A2N9IBX3"/>
<dbReference type="Gene3D" id="2.40.50.140">
    <property type="entry name" value="Nucleic acid-binding proteins"/>
    <property type="match status" value="1"/>
</dbReference>
<feature type="domain" description="CSD" evidence="4">
    <location>
        <begin position="5"/>
        <end position="71"/>
    </location>
</feature>
<dbReference type="Gene3D" id="4.10.60.10">
    <property type="entry name" value="Zinc finger, CCHC-type"/>
    <property type="match status" value="4"/>
</dbReference>
<dbReference type="PROSITE" id="PS00352">
    <property type="entry name" value="CSD_1"/>
    <property type="match status" value="1"/>
</dbReference>
<protein>
    <submittedName>
        <fullName evidence="5">Uncharacterized protein</fullName>
    </submittedName>
</protein>
<keyword evidence="1" id="KW-0863">Zinc-finger</keyword>
<dbReference type="Pfam" id="PF00313">
    <property type="entry name" value="CSD"/>
    <property type="match status" value="1"/>
</dbReference>
<gene>
    <name evidence="5" type="ORF">FSB_LOCUS49800</name>
</gene>
<dbReference type="PRINTS" id="PR00050">
    <property type="entry name" value="COLDSHOCK"/>
</dbReference>
<dbReference type="PRINTS" id="PR01228">
    <property type="entry name" value="EGGSHELL"/>
</dbReference>
<dbReference type="GO" id="GO:0003676">
    <property type="term" value="F:nucleic acid binding"/>
    <property type="evidence" value="ECO:0007669"/>
    <property type="project" value="InterPro"/>
</dbReference>
<dbReference type="SMART" id="SM00357">
    <property type="entry name" value="CSP"/>
    <property type="match status" value="1"/>
</dbReference>
<dbReference type="InterPro" id="IPR011129">
    <property type="entry name" value="CSD"/>
</dbReference>
<dbReference type="InterPro" id="IPR036875">
    <property type="entry name" value="Znf_CCHC_sf"/>
</dbReference>
<evidence type="ECO:0000259" key="3">
    <source>
        <dbReference type="PROSITE" id="PS50158"/>
    </source>
</evidence>
<accession>A0A2N9IBX3</accession>
<dbReference type="CDD" id="cd04458">
    <property type="entry name" value="CSP_CDS"/>
    <property type="match status" value="1"/>
</dbReference>
<dbReference type="SUPFAM" id="SSF57756">
    <property type="entry name" value="Retrovirus zinc finger-like domains"/>
    <property type="match status" value="2"/>
</dbReference>
<dbReference type="GO" id="GO:0008270">
    <property type="term" value="F:zinc ion binding"/>
    <property type="evidence" value="ECO:0007669"/>
    <property type="project" value="UniProtKB-KW"/>
</dbReference>